<comment type="caution">
    <text evidence="1">The sequence shown here is derived from an EMBL/GenBank/DDBJ whole genome shotgun (WGS) entry which is preliminary data.</text>
</comment>
<keyword evidence="2" id="KW-1185">Reference proteome</keyword>
<accession>A0ABW5JHB9</accession>
<reference evidence="2" key="1">
    <citation type="journal article" date="2019" name="Int. J. Syst. Evol. Microbiol.">
        <title>The Global Catalogue of Microorganisms (GCM) 10K type strain sequencing project: providing services to taxonomists for standard genome sequencing and annotation.</title>
        <authorList>
            <consortium name="The Broad Institute Genomics Platform"/>
            <consortium name="The Broad Institute Genome Sequencing Center for Infectious Disease"/>
            <person name="Wu L."/>
            <person name="Ma J."/>
        </authorList>
    </citation>
    <scope>NUCLEOTIDE SEQUENCE [LARGE SCALE GENOMIC DNA]</scope>
    <source>
        <strain evidence="2">KCTC 52042</strain>
    </source>
</reference>
<evidence type="ECO:0000313" key="1">
    <source>
        <dbReference type="EMBL" id="MFD2530944.1"/>
    </source>
</evidence>
<dbReference type="RefSeq" id="WP_390297043.1">
    <property type="nucleotide sequence ID" value="NZ_JBHULI010000001.1"/>
</dbReference>
<sequence length="123" mass="14047">MKPFNIEITSISEGPEELTYQLPINAKIIKQVPGKDRPDYFIAELEKPIVWVNKSNKENVEVSHLILCTKKKSQQITKNMKDVIVAIAYVLHDSVLIESTLNFKKCKYIAVGKTNALKKWGLF</sequence>
<evidence type="ECO:0000313" key="2">
    <source>
        <dbReference type="Proteomes" id="UP001597460"/>
    </source>
</evidence>
<dbReference type="Proteomes" id="UP001597460">
    <property type="component" value="Unassembled WGS sequence"/>
</dbReference>
<proteinExistence type="predicted"/>
<gene>
    <name evidence="1" type="ORF">ACFSVN_00625</name>
</gene>
<name>A0ABW5JHB9_9BACT</name>
<dbReference type="EMBL" id="JBHULI010000001">
    <property type="protein sequence ID" value="MFD2530944.1"/>
    <property type="molecule type" value="Genomic_DNA"/>
</dbReference>
<organism evidence="1 2">
    <name type="scientific">Gracilimonas halophila</name>
    <dbReference type="NCBI Taxonomy" id="1834464"/>
    <lineage>
        <taxon>Bacteria</taxon>
        <taxon>Pseudomonadati</taxon>
        <taxon>Balneolota</taxon>
        <taxon>Balneolia</taxon>
        <taxon>Balneolales</taxon>
        <taxon>Balneolaceae</taxon>
        <taxon>Gracilimonas</taxon>
    </lineage>
</organism>
<protein>
    <submittedName>
        <fullName evidence="1">Uncharacterized protein</fullName>
    </submittedName>
</protein>